<dbReference type="PANTHER" id="PTHR36205">
    <property type="entry name" value="CHROMOSOME 19, WHOLE GENOME SHOTGUN SEQUENCE"/>
    <property type="match status" value="1"/>
</dbReference>
<dbReference type="AlphaFoldDB" id="A0AAD5RHR5"/>
<gene>
    <name evidence="2" type="ORF">MKZ38_007709</name>
</gene>
<dbReference type="EMBL" id="JAKWBI020000502">
    <property type="protein sequence ID" value="KAJ2894354.1"/>
    <property type="molecule type" value="Genomic_DNA"/>
</dbReference>
<dbReference type="Proteomes" id="UP001201980">
    <property type="component" value="Unassembled WGS sequence"/>
</dbReference>
<keyword evidence="3" id="KW-1185">Reference proteome</keyword>
<evidence type="ECO:0000313" key="2">
    <source>
        <dbReference type="EMBL" id="KAJ2894354.1"/>
    </source>
</evidence>
<comment type="caution">
    <text evidence="2">The sequence shown here is derived from an EMBL/GenBank/DDBJ whole genome shotgun (WGS) entry which is preliminary data.</text>
</comment>
<dbReference type="PANTHER" id="PTHR36205:SF3">
    <property type="entry name" value="MAJOR FACILITATOR SUPERFAMILY TRANSPORTER"/>
    <property type="match status" value="1"/>
</dbReference>
<feature type="region of interest" description="Disordered" evidence="1">
    <location>
        <begin position="81"/>
        <end position="100"/>
    </location>
</feature>
<dbReference type="Pfam" id="PF11885">
    <property type="entry name" value="DUF3405"/>
    <property type="match status" value="1"/>
</dbReference>
<dbReference type="InterPro" id="IPR021822">
    <property type="entry name" value="DUF3405"/>
</dbReference>
<evidence type="ECO:0000313" key="3">
    <source>
        <dbReference type="Proteomes" id="UP001201980"/>
    </source>
</evidence>
<evidence type="ECO:0000256" key="1">
    <source>
        <dbReference type="SAM" id="MobiDB-lite"/>
    </source>
</evidence>
<sequence>MGRARLFMLKARHASFYNSLLRPVPEKGEIALPVSACGRPQIPVRAILGHCLYRRVALWTITILVLLSVVCLKADVKGVRSGHDGKGGNGGQNQHKNEKPKWMSYPHLGSYYKGIKSIVPASDHVPDWPQPKIKPPSKDIRTKAQAEETRMEVPVPEPYSPYPRYSSEVYLSEFYEVQTCYLDTNHSVTVPDVFAYPGMPQGMPDPLIGSHRLLGIHDDVCFDRFGRYGSYGLGYSMEEGGTGEAMPGQSERAGADVIWSNGKVDYNGIKWGEAQELCVKANKKRFFEKADHKREIENAKKSLLDPLDKTHTPTDANGAEGKELKKITRHAVVIRTYTGFRWTSHATLNFRAMISELALGSGGEYTVHFLVHVKDESQPIFADPDAYQHILDLNIPSEFHSICTLWTEGQMRLLYPGGYSKSASNPSGQGFHSVYRSAHFPLQHFALQHPEYEHVWNWEMDMRYVGHFYEFFDRLGSWGRRQSRHGLWERSAKYYVPSVHGSWDNFEAIAAAESKASGRRPISGPILFAGRQELQKQPQAKTGFLPETCAMGNDPHGCGVGEEADLITLNPLFDAEESGWVFSKDVTGYSQLYGLPPRRTAIITASRLSRRLLLAMHEETWRLKHGMFSEMFPPTIALHHGLKAVYAPHPVYLDRKWPVEAVGRAFNGGRDGSSGGDGSPFDLKNEHNHKGASWYYHAEFGPMLWRRWLGFAMPAGRTEDGGKVGQGKVRGGFEEENGWVEGRGIGEGRMCLRSMLVHPVKWEKPEEESKGKKDEKKDERKKSK</sequence>
<feature type="region of interest" description="Disordered" evidence="1">
    <location>
        <begin position="761"/>
        <end position="784"/>
    </location>
</feature>
<accession>A0AAD5RHR5</accession>
<name>A0AAD5RHR5_9PEZI</name>
<evidence type="ECO:0008006" key="4">
    <source>
        <dbReference type="Google" id="ProtNLM"/>
    </source>
</evidence>
<organism evidence="2 3">
    <name type="scientific">Zalerion maritima</name>
    <dbReference type="NCBI Taxonomy" id="339359"/>
    <lineage>
        <taxon>Eukaryota</taxon>
        <taxon>Fungi</taxon>
        <taxon>Dikarya</taxon>
        <taxon>Ascomycota</taxon>
        <taxon>Pezizomycotina</taxon>
        <taxon>Sordariomycetes</taxon>
        <taxon>Lulworthiomycetidae</taxon>
        <taxon>Lulworthiales</taxon>
        <taxon>Lulworthiaceae</taxon>
        <taxon>Zalerion</taxon>
    </lineage>
</organism>
<protein>
    <recommendedName>
        <fullName evidence="4">Major facilitator superfamily transporter</fullName>
    </recommendedName>
</protein>
<proteinExistence type="predicted"/>
<reference evidence="2" key="1">
    <citation type="submission" date="2022-07" db="EMBL/GenBank/DDBJ databases">
        <title>Draft genome sequence of Zalerion maritima ATCC 34329, a (micro)plastics degrading marine fungus.</title>
        <authorList>
            <person name="Paco A."/>
            <person name="Goncalves M.F.M."/>
            <person name="Rocha-Santos T.A.P."/>
            <person name="Alves A."/>
        </authorList>
    </citation>
    <scope>NUCLEOTIDE SEQUENCE</scope>
    <source>
        <strain evidence="2">ATCC 34329</strain>
    </source>
</reference>